<dbReference type="Pfam" id="PF20420">
    <property type="entry name" value="DUF6702"/>
    <property type="match status" value="1"/>
</dbReference>
<dbReference type="Proteomes" id="UP000218767">
    <property type="component" value="Unassembled WGS sequence"/>
</dbReference>
<accession>A0A2A4XBD3</accession>
<dbReference type="InterPro" id="IPR046525">
    <property type="entry name" value="DUF6702"/>
</dbReference>
<dbReference type="AlphaFoldDB" id="A0A2A4XBD3"/>
<evidence type="ECO:0008006" key="3">
    <source>
        <dbReference type="Google" id="ProtNLM"/>
    </source>
</evidence>
<gene>
    <name evidence="1" type="ORF">COB20_03865</name>
</gene>
<name>A0A2A4XBD3_9GAMM</name>
<protein>
    <recommendedName>
        <fullName evidence="3">Orphan protein</fullName>
    </recommendedName>
</protein>
<comment type="caution">
    <text evidence="1">The sequence shown here is derived from an EMBL/GenBank/DDBJ whole genome shotgun (WGS) entry which is preliminary data.</text>
</comment>
<evidence type="ECO:0000313" key="1">
    <source>
        <dbReference type="EMBL" id="PCI79962.1"/>
    </source>
</evidence>
<sequence length="162" mass="18106">MLTLLCCLVPSLSAAHQQKTAVTRILFNESTGNIEVMHRFFIHDAEHAAGVVFGEAQNLMESADSRKLFSNYVMNRFAVAAEDAQGLSTELNLEYVGEEIDGQFLWVYQETAQLPDIHALSVVHIALRDVWPDQANLVNVERDGQIHSLSFADTAESLRVEF</sequence>
<proteinExistence type="predicted"/>
<evidence type="ECO:0000313" key="2">
    <source>
        <dbReference type="Proteomes" id="UP000218767"/>
    </source>
</evidence>
<dbReference type="EMBL" id="NVUL01000013">
    <property type="protein sequence ID" value="PCI79962.1"/>
    <property type="molecule type" value="Genomic_DNA"/>
</dbReference>
<reference evidence="2" key="1">
    <citation type="submission" date="2017-08" db="EMBL/GenBank/DDBJ databases">
        <title>A dynamic microbial community with high functional redundancy inhabits the cold, oxic subseafloor aquifer.</title>
        <authorList>
            <person name="Tully B.J."/>
            <person name="Wheat C.G."/>
            <person name="Glazer B.T."/>
            <person name="Huber J.A."/>
        </authorList>
    </citation>
    <scope>NUCLEOTIDE SEQUENCE [LARGE SCALE GENOMIC DNA]</scope>
</reference>
<organism evidence="1 2">
    <name type="scientific">SAR86 cluster bacterium</name>
    <dbReference type="NCBI Taxonomy" id="2030880"/>
    <lineage>
        <taxon>Bacteria</taxon>
        <taxon>Pseudomonadati</taxon>
        <taxon>Pseudomonadota</taxon>
        <taxon>Gammaproteobacteria</taxon>
        <taxon>SAR86 cluster</taxon>
    </lineage>
</organism>